<reference evidence="2" key="1">
    <citation type="journal article" date="2020" name="Stud. Mycol.">
        <title>101 Dothideomycetes genomes: a test case for predicting lifestyles and emergence of pathogens.</title>
        <authorList>
            <person name="Haridas S."/>
            <person name="Albert R."/>
            <person name="Binder M."/>
            <person name="Bloem J."/>
            <person name="Labutti K."/>
            <person name="Salamov A."/>
            <person name="Andreopoulos B."/>
            <person name="Baker S."/>
            <person name="Barry K."/>
            <person name="Bills G."/>
            <person name="Bluhm B."/>
            <person name="Cannon C."/>
            <person name="Castanera R."/>
            <person name="Culley D."/>
            <person name="Daum C."/>
            <person name="Ezra D."/>
            <person name="Gonzalez J."/>
            <person name="Henrissat B."/>
            <person name="Kuo A."/>
            <person name="Liang C."/>
            <person name="Lipzen A."/>
            <person name="Lutzoni F."/>
            <person name="Magnuson J."/>
            <person name="Mondo S."/>
            <person name="Nolan M."/>
            <person name="Ohm R."/>
            <person name="Pangilinan J."/>
            <person name="Park H.-J."/>
            <person name="Ramirez L."/>
            <person name="Alfaro M."/>
            <person name="Sun H."/>
            <person name="Tritt A."/>
            <person name="Yoshinaga Y."/>
            <person name="Zwiers L.-H."/>
            <person name="Turgeon B."/>
            <person name="Goodwin S."/>
            <person name="Spatafora J."/>
            <person name="Crous P."/>
            <person name="Grigoriev I."/>
        </authorList>
    </citation>
    <scope>NUCLEOTIDE SEQUENCE</scope>
    <source>
        <strain evidence="2">CBS 121739</strain>
    </source>
</reference>
<dbReference type="GO" id="GO:0003824">
    <property type="term" value="F:catalytic activity"/>
    <property type="evidence" value="ECO:0007669"/>
    <property type="project" value="InterPro"/>
</dbReference>
<dbReference type="Proteomes" id="UP000799437">
    <property type="component" value="Unassembled WGS sequence"/>
</dbReference>
<organism evidence="2 3">
    <name type="scientific">Pseudovirgaria hyperparasitica</name>
    <dbReference type="NCBI Taxonomy" id="470096"/>
    <lineage>
        <taxon>Eukaryota</taxon>
        <taxon>Fungi</taxon>
        <taxon>Dikarya</taxon>
        <taxon>Ascomycota</taxon>
        <taxon>Pezizomycotina</taxon>
        <taxon>Dothideomycetes</taxon>
        <taxon>Dothideomycetes incertae sedis</taxon>
        <taxon>Acrospermales</taxon>
        <taxon>Acrospermaceae</taxon>
        <taxon>Pseudovirgaria</taxon>
    </lineage>
</organism>
<dbReference type="PANTHER" id="PTHR38643:SF1">
    <property type="entry name" value="PURINE NUCLEOSIDE PERMEASE C285.05-RELATED"/>
    <property type="match status" value="1"/>
</dbReference>
<dbReference type="OrthoDB" id="2331083at2759"/>
<dbReference type="GeneID" id="54491018"/>
<dbReference type="InterPro" id="IPR035994">
    <property type="entry name" value="Nucleoside_phosphorylase_sf"/>
</dbReference>
<evidence type="ECO:0000256" key="1">
    <source>
        <dbReference type="PIRNR" id="PIRNR013171"/>
    </source>
</evidence>
<dbReference type="Pfam" id="PF06516">
    <property type="entry name" value="NUP"/>
    <property type="match status" value="1"/>
</dbReference>
<keyword evidence="1" id="KW-0813">Transport</keyword>
<dbReference type="PIRSF" id="PIRSF013171">
    <property type="entry name" value="Pur_nuclsid_perm"/>
    <property type="match status" value="1"/>
</dbReference>
<accession>A0A6A6W1H2</accession>
<dbReference type="GO" id="GO:0009116">
    <property type="term" value="P:nucleoside metabolic process"/>
    <property type="evidence" value="ECO:0007669"/>
    <property type="project" value="InterPro"/>
</dbReference>
<dbReference type="RefSeq" id="XP_033599219.1">
    <property type="nucleotide sequence ID" value="XM_033749964.1"/>
</dbReference>
<dbReference type="GO" id="GO:0005783">
    <property type="term" value="C:endoplasmic reticulum"/>
    <property type="evidence" value="ECO:0007669"/>
    <property type="project" value="TreeGrafter"/>
</dbReference>
<keyword evidence="3" id="KW-1185">Reference proteome</keyword>
<dbReference type="Gene3D" id="3.40.50.1580">
    <property type="entry name" value="Nucleoside phosphorylase domain"/>
    <property type="match status" value="1"/>
</dbReference>
<comment type="similarity">
    <text evidence="1">Belongs to the NUP family.</text>
</comment>
<dbReference type="EMBL" id="ML996575">
    <property type="protein sequence ID" value="KAF2756768.1"/>
    <property type="molecule type" value="Genomic_DNA"/>
</dbReference>
<name>A0A6A6W1H2_9PEZI</name>
<gene>
    <name evidence="2" type="ORF">EJ05DRAFT_77012</name>
</gene>
<evidence type="ECO:0000313" key="3">
    <source>
        <dbReference type="Proteomes" id="UP000799437"/>
    </source>
</evidence>
<comment type="function">
    <text evidence="1">Nucleoside permease that transports adenosine and guanosine.</text>
</comment>
<dbReference type="PANTHER" id="PTHR38643">
    <property type="entry name" value="PURINE NUCLEOSIDE PERMEASE C285.05-RELATED"/>
    <property type="match status" value="1"/>
</dbReference>
<dbReference type="GO" id="GO:0055085">
    <property type="term" value="P:transmembrane transport"/>
    <property type="evidence" value="ECO:0007669"/>
    <property type="project" value="InterPro"/>
</dbReference>
<evidence type="ECO:0000313" key="2">
    <source>
        <dbReference type="EMBL" id="KAF2756768.1"/>
    </source>
</evidence>
<sequence length="366" mass="39491">MLKPSSRRNVPPQLTGRRLRTRSYGPIFPKVLIISQFNYEQEAIFKYFPELLQQSYEVPGFSPLYPDVNCNNAGTLCSMTNGEGEANAAASITALLYASHFDLTHTYIILTGIAGVNPSLGTTGTVGFAKYAVQLDLTYEFDARQIPQNFSSGLVPQGNTKPVSYDPSIPPQDTRSAYPRNIYGTEVYTLNGNLRDKFRTLASKAPLNDTTAAASYRAKYDQKAARAPPSVLACDSQTSNVYWSGSKLTAAFSAYTQLLTNGSGALCMSQQEDNASLEGLLRGHAAGKIDFARVSILRAASDFVQAPKGVEETDHLLVNQQGGFSVALENIGIAARPVVKDVLGNWAAYEGGVKSGNKVGSLLVSY</sequence>
<proteinExistence type="inferred from homology"/>
<protein>
    <submittedName>
        <fullName evidence="2">Purine nucleoside permease</fullName>
    </submittedName>
</protein>
<dbReference type="AlphaFoldDB" id="A0A6A6W1H2"/>
<dbReference type="InterPro" id="IPR009486">
    <property type="entry name" value="Pur_nuclsid_perm"/>
</dbReference>